<dbReference type="Pfam" id="PF07730">
    <property type="entry name" value="HisKA_3"/>
    <property type="match status" value="1"/>
</dbReference>
<feature type="transmembrane region" description="Helical" evidence="4">
    <location>
        <begin position="178"/>
        <end position="196"/>
    </location>
</feature>
<dbReference type="PANTHER" id="PTHR24421">
    <property type="entry name" value="NITRATE/NITRITE SENSOR PROTEIN NARX-RELATED"/>
    <property type="match status" value="1"/>
</dbReference>
<evidence type="ECO:0000313" key="6">
    <source>
        <dbReference type="EMBL" id="MVZ99285.1"/>
    </source>
</evidence>
<dbReference type="GO" id="GO:0016020">
    <property type="term" value="C:membrane"/>
    <property type="evidence" value="ECO:0007669"/>
    <property type="project" value="InterPro"/>
</dbReference>
<keyword evidence="4" id="KW-0812">Transmembrane</keyword>
<dbReference type="SUPFAM" id="SSF55874">
    <property type="entry name" value="ATPase domain of HSP90 chaperone/DNA topoisomerase II/histidine kinase"/>
    <property type="match status" value="1"/>
</dbReference>
<keyword evidence="3" id="KW-0902">Two-component regulatory system</keyword>
<feature type="transmembrane region" description="Helical" evidence="4">
    <location>
        <begin position="155"/>
        <end position="173"/>
    </location>
</feature>
<keyword evidence="4" id="KW-1133">Transmembrane helix</keyword>
<keyword evidence="2 6" id="KW-0418">Kinase</keyword>
<evidence type="ECO:0000256" key="4">
    <source>
        <dbReference type="SAM" id="Phobius"/>
    </source>
</evidence>
<dbReference type="InterPro" id="IPR011712">
    <property type="entry name" value="Sig_transdc_His_kin_sub3_dim/P"/>
</dbReference>
<organism evidence="6 7">
    <name type="scientific">Actinomadura physcomitrii</name>
    <dbReference type="NCBI Taxonomy" id="2650748"/>
    <lineage>
        <taxon>Bacteria</taxon>
        <taxon>Bacillati</taxon>
        <taxon>Actinomycetota</taxon>
        <taxon>Actinomycetes</taxon>
        <taxon>Streptosporangiales</taxon>
        <taxon>Thermomonosporaceae</taxon>
        <taxon>Actinomadura</taxon>
    </lineage>
</organism>
<accession>A0A6I4MAY9</accession>
<dbReference type="GO" id="GO:0046983">
    <property type="term" value="F:protein dimerization activity"/>
    <property type="evidence" value="ECO:0007669"/>
    <property type="project" value="InterPro"/>
</dbReference>
<reference evidence="6" key="1">
    <citation type="submission" date="2019-12" db="EMBL/GenBank/DDBJ databases">
        <title>Actinomadura physcomitrii sp. nov., a novel actinomycete isolated from moss [Physcomitrium sphaericum (Ludw) Fuernr].</title>
        <authorList>
            <person name="Zhuang X."/>
        </authorList>
    </citation>
    <scope>NUCLEOTIDE SEQUENCE [LARGE SCALE GENOMIC DNA]</scope>
    <source>
        <strain evidence="6">LD22</strain>
    </source>
</reference>
<feature type="transmembrane region" description="Helical" evidence="4">
    <location>
        <begin position="80"/>
        <end position="102"/>
    </location>
</feature>
<comment type="caution">
    <text evidence="6">The sequence shown here is derived from an EMBL/GenBank/DDBJ whole genome shotgun (WGS) entry which is preliminary data.</text>
</comment>
<feature type="transmembrane region" description="Helical" evidence="4">
    <location>
        <begin position="56"/>
        <end position="74"/>
    </location>
</feature>
<dbReference type="InterPro" id="IPR050482">
    <property type="entry name" value="Sensor_HK_TwoCompSys"/>
</dbReference>
<keyword evidence="7" id="KW-1185">Reference proteome</keyword>
<protein>
    <submittedName>
        <fullName evidence="6">Sensor histidine kinase</fullName>
    </submittedName>
</protein>
<dbReference type="EMBL" id="WBMS02000002">
    <property type="protein sequence ID" value="MVZ99285.1"/>
    <property type="molecule type" value="Genomic_DNA"/>
</dbReference>
<evidence type="ECO:0000259" key="5">
    <source>
        <dbReference type="Pfam" id="PF07730"/>
    </source>
</evidence>
<evidence type="ECO:0000313" key="7">
    <source>
        <dbReference type="Proteomes" id="UP000462055"/>
    </source>
</evidence>
<proteinExistence type="predicted"/>
<sequence length="418" mass="44149">MRGQGGHDKSHAGPTTTLTNALSCASAYDAGAMTTRLFDSGDLDGADPGRSRRRRAFFSSLGLVYLVPVAAEIADYSGARMAMAIAGLIAFVGLFLATPLSMRSWVEPVRPRTYALLAAFAVLAAALPFAFGPQWLGTPIYLSMVFAMTLPMNRVVWGIGGTAVLIVVQCPLIGAPGALWPIALTALSLGLFMVGFRHARTLVQQLREARGEVARLAAADERLRIARDLHDLLGHSLSLIVLKSELARRLGERDTERAMAEVSDIESVARRSLADVRAAISGYRRRDLAEELDGARAVLAAAEVEAVVRRSGTPLPDQVDGLFGWAVREGVTNIVRHARARRVTITVGRTAREAALEIVDDGRGTAGEGHVPGHGLEGLAERVADAGGTVAAGPRGGGFRLAVRVPLGAGRAAVESAT</sequence>
<feature type="transmembrane region" description="Helical" evidence="4">
    <location>
        <begin position="114"/>
        <end position="135"/>
    </location>
</feature>
<name>A0A6I4MAY9_9ACTN</name>
<dbReference type="Proteomes" id="UP000462055">
    <property type="component" value="Unassembled WGS sequence"/>
</dbReference>
<keyword evidence="1" id="KW-0808">Transferase</keyword>
<evidence type="ECO:0000256" key="1">
    <source>
        <dbReference type="ARBA" id="ARBA00022679"/>
    </source>
</evidence>
<dbReference type="InterPro" id="IPR036890">
    <property type="entry name" value="HATPase_C_sf"/>
</dbReference>
<dbReference type="PANTHER" id="PTHR24421:SF63">
    <property type="entry name" value="SENSOR HISTIDINE KINASE DESK"/>
    <property type="match status" value="1"/>
</dbReference>
<evidence type="ECO:0000256" key="2">
    <source>
        <dbReference type="ARBA" id="ARBA00022777"/>
    </source>
</evidence>
<evidence type="ECO:0000256" key="3">
    <source>
        <dbReference type="ARBA" id="ARBA00023012"/>
    </source>
</evidence>
<dbReference type="AlphaFoldDB" id="A0A6I4MAY9"/>
<dbReference type="Gene3D" id="3.30.565.10">
    <property type="entry name" value="Histidine kinase-like ATPase, C-terminal domain"/>
    <property type="match status" value="1"/>
</dbReference>
<keyword evidence="4" id="KW-0472">Membrane</keyword>
<feature type="domain" description="Signal transduction histidine kinase subgroup 3 dimerisation and phosphoacceptor" evidence="5">
    <location>
        <begin position="221"/>
        <end position="287"/>
    </location>
</feature>
<gene>
    <name evidence="6" type="ORF">F8568_002555</name>
</gene>
<dbReference type="Gene3D" id="1.20.5.1930">
    <property type="match status" value="1"/>
</dbReference>
<dbReference type="GO" id="GO:0000155">
    <property type="term" value="F:phosphorelay sensor kinase activity"/>
    <property type="evidence" value="ECO:0007669"/>
    <property type="project" value="InterPro"/>
</dbReference>
<dbReference type="CDD" id="cd16917">
    <property type="entry name" value="HATPase_UhpB-NarQ-NarX-like"/>
    <property type="match status" value="1"/>
</dbReference>